<reference evidence="2 3" key="1">
    <citation type="journal article" date="2024" name="Ann. Entomol. Soc. Am.">
        <title>Genomic analyses of the southern and eastern yellowjacket wasps (Hymenoptera: Vespidae) reveal evolutionary signatures of social life.</title>
        <authorList>
            <person name="Catto M.A."/>
            <person name="Caine P.B."/>
            <person name="Orr S.E."/>
            <person name="Hunt B.G."/>
            <person name="Goodisman M.A.D."/>
        </authorList>
    </citation>
    <scope>NUCLEOTIDE SEQUENCE [LARGE SCALE GENOMIC DNA]</scope>
    <source>
        <strain evidence="2">232</strain>
        <tissue evidence="2">Head and thorax</tissue>
    </source>
</reference>
<feature type="transmembrane region" description="Helical" evidence="1">
    <location>
        <begin position="76"/>
        <end position="97"/>
    </location>
</feature>
<dbReference type="Proteomes" id="UP001607303">
    <property type="component" value="Unassembled WGS sequence"/>
</dbReference>
<protein>
    <submittedName>
        <fullName evidence="2">Odorant receptor 9a-like</fullName>
    </submittedName>
</protein>
<accession>A0ABD2BPK1</accession>
<keyword evidence="1" id="KW-1133">Transmembrane helix</keyword>
<organism evidence="2 3">
    <name type="scientific">Vespula maculifrons</name>
    <name type="common">Eastern yellow jacket</name>
    <name type="synonym">Wasp</name>
    <dbReference type="NCBI Taxonomy" id="7453"/>
    <lineage>
        <taxon>Eukaryota</taxon>
        <taxon>Metazoa</taxon>
        <taxon>Ecdysozoa</taxon>
        <taxon>Arthropoda</taxon>
        <taxon>Hexapoda</taxon>
        <taxon>Insecta</taxon>
        <taxon>Pterygota</taxon>
        <taxon>Neoptera</taxon>
        <taxon>Endopterygota</taxon>
        <taxon>Hymenoptera</taxon>
        <taxon>Apocrita</taxon>
        <taxon>Aculeata</taxon>
        <taxon>Vespoidea</taxon>
        <taxon>Vespidae</taxon>
        <taxon>Vespinae</taxon>
        <taxon>Vespula</taxon>
    </lineage>
</organism>
<keyword evidence="1" id="KW-0812">Transmembrane</keyword>
<feature type="transmembrane region" description="Helical" evidence="1">
    <location>
        <begin position="43"/>
        <end position="64"/>
    </location>
</feature>
<feature type="transmembrane region" description="Helical" evidence="1">
    <location>
        <begin position="109"/>
        <end position="128"/>
    </location>
</feature>
<proteinExistence type="predicted"/>
<gene>
    <name evidence="2" type="ORF">V1477_013879</name>
</gene>
<keyword evidence="1" id="KW-0472">Membrane</keyword>
<keyword evidence="3" id="KW-1185">Reference proteome</keyword>
<dbReference type="EMBL" id="JAYRBN010000071">
    <property type="protein sequence ID" value="KAL2734702.1"/>
    <property type="molecule type" value="Genomic_DNA"/>
</dbReference>
<comment type="caution">
    <text evidence="2">The sequence shown here is derived from an EMBL/GenBank/DDBJ whole genome shotgun (WGS) entry which is preliminary data.</text>
</comment>
<sequence length="129" mass="15098">MEKKTITMNLILIFHLLLVHKIQYFRLTEELESNFNYPIMQQLMGSSVHICIAGFYVLTVQIQANNISNVMEDTVQFILFIAYFFSVISTLFIYCFIGECFIQEVNKTSIIFCTIEISIIYLIAFVLFH</sequence>
<evidence type="ECO:0000256" key="1">
    <source>
        <dbReference type="SAM" id="Phobius"/>
    </source>
</evidence>
<evidence type="ECO:0000313" key="3">
    <source>
        <dbReference type="Proteomes" id="UP001607303"/>
    </source>
</evidence>
<name>A0ABD2BPK1_VESMC</name>
<dbReference type="AlphaFoldDB" id="A0ABD2BPK1"/>
<evidence type="ECO:0000313" key="2">
    <source>
        <dbReference type="EMBL" id="KAL2734702.1"/>
    </source>
</evidence>